<reference evidence="10 11" key="2">
    <citation type="submission" date="2019-05" db="EMBL/GenBank/DDBJ databases">
        <title>Genome evolution of the obligate endosymbiont Buchnera aphidicola.</title>
        <authorList>
            <person name="Moran N.A."/>
        </authorList>
    </citation>
    <scope>NUCLEOTIDE SEQUENCE [LARGE SCALE GENOMIC DNA]</scope>
    <source>
        <strain evidence="10 11">Ane</strain>
    </source>
</reference>
<keyword evidence="8" id="KW-0671">Queuosine biosynthesis</keyword>
<dbReference type="InterPro" id="IPR024924">
    <property type="entry name" value="7-CO-7-deazaguanine_synth-like"/>
</dbReference>
<dbReference type="PANTHER" id="PTHR42836:SF1">
    <property type="entry name" value="7-CARBOXY-7-DEAZAGUANINE SYNTHASE"/>
    <property type="match status" value="1"/>
</dbReference>
<feature type="binding site" evidence="8">
    <location>
        <position position="33"/>
    </location>
    <ligand>
        <name>[4Fe-4S] cluster</name>
        <dbReference type="ChEBI" id="CHEBI:49883"/>
        <note>4Fe-4S-S-AdoMet</note>
    </ligand>
</feature>
<comment type="cofactor">
    <cofactor evidence="8">
        <name>Mg(2+)</name>
        <dbReference type="ChEBI" id="CHEBI:18420"/>
    </cofactor>
</comment>
<keyword evidence="6 8" id="KW-0411">Iron-sulfur</keyword>
<dbReference type="PIRSF" id="PIRSF000370">
    <property type="entry name" value="QueE"/>
    <property type="match status" value="1"/>
</dbReference>
<dbReference type="GO" id="GO:0000287">
    <property type="term" value="F:magnesium ion binding"/>
    <property type="evidence" value="ECO:0007669"/>
    <property type="project" value="UniProtKB-UniRule"/>
</dbReference>
<evidence type="ECO:0000256" key="7">
    <source>
        <dbReference type="ARBA" id="ARBA00023239"/>
    </source>
</evidence>
<name>A0A4D6XXA6_9GAMM</name>
<accession>A0A4D6XXA6</accession>
<feature type="binding site" evidence="8">
    <location>
        <begin position="14"/>
        <end position="16"/>
    </location>
    <ligand>
        <name>substrate</name>
    </ligand>
</feature>
<comment type="function">
    <text evidence="8">Catalyzes the complex heterocyclic radical-mediated conversion of 6-carboxy-5,6,7,8-tetrahydropterin (CPH4) to 7-carboxy-7-deazaguanine (CDG), a step common to the biosynthetic pathways of all 7-deazapurine-containing compounds.</text>
</comment>
<evidence type="ECO:0000256" key="1">
    <source>
        <dbReference type="ARBA" id="ARBA00022485"/>
    </source>
</evidence>
<dbReference type="EC" id="4.3.99.3" evidence="8"/>
<dbReference type="InterPro" id="IPR007197">
    <property type="entry name" value="rSAM"/>
</dbReference>
<keyword evidence="4 8" id="KW-0460">Magnesium</keyword>
<dbReference type="GO" id="GO:0016840">
    <property type="term" value="F:carbon-nitrogen lyase activity"/>
    <property type="evidence" value="ECO:0007669"/>
    <property type="project" value="UniProtKB-UniRule"/>
</dbReference>
<dbReference type="SUPFAM" id="SSF102114">
    <property type="entry name" value="Radical SAM enzymes"/>
    <property type="match status" value="1"/>
</dbReference>
<evidence type="ECO:0000259" key="9">
    <source>
        <dbReference type="PROSITE" id="PS51918"/>
    </source>
</evidence>
<comment type="subunit">
    <text evidence="8">Homodimer.</text>
</comment>
<dbReference type="Proteomes" id="UP000298791">
    <property type="component" value="Chromosome"/>
</dbReference>
<gene>
    <name evidence="8 10" type="primary">queE</name>
    <name evidence="10" type="ORF">D9V64_02115</name>
</gene>
<feature type="binding site" evidence="8">
    <location>
        <begin position="136"/>
        <end position="138"/>
    </location>
    <ligand>
        <name>S-adenosyl-L-methionine</name>
        <dbReference type="ChEBI" id="CHEBI:59789"/>
    </ligand>
</feature>
<comment type="catalytic activity">
    <reaction evidence="8">
        <text>6-carboxy-5,6,7,8-tetrahydropterin + H(+) = 7-carboxy-7-carbaguanine + NH4(+)</text>
        <dbReference type="Rhea" id="RHEA:27974"/>
        <dbReference type="ChEBI" id="CHEBI:15378"/>
        <dbReference type="ChEBI" id="CHEBI:28938"/>
        <dbReference type="ChEBI" id="CHEBI:61032"/>
        <dbReference type="ChEBI" id="CHEBI:61036"/>
        <dbReference type="EC" id="4.3.99.3"/>
    </reaction>
</comment>
<keyword evidence="7 8" id="KW-0456">Lyase</keyword>
<dbReference type="NCBIfam" id="TIGR04322">
    <property type="entry name" value="rSAM_QueE_Ecoli"/>
    <property type="match status" value="1"/>
</dbReference>
<comment type="pathway">
    <text evidence="8">Purine metabolism; 7-cyano-7-deazaguanine biosynthesis.</text>
</comment>
<protein>
    <recommendedName>
        <fullName evidence="8">7-carboxy-7-deazaguanine synthase</fullName>
        <shortName evidence="8">CDG synthase</shortName>
        <ecNumber evidence="8">4.3.99.3</ecNumber>
    </recommendedName>
    <alternativeName>
        <fullName evidence="8">Queuosine biosynthesis protein QueE</fullName>
    </alternativeName>
</protein>
<dbReference type="PROSITE" id="PS51918">
    <property type="entry name" value="RADICAL_SAM"/>
    <property type="match status" value="1"/>
</dbReference>
<dbReference type="HAMAP" id="MF_00917">
    <property type="entry name" value="QueE"/>
    <property type="match status" value="1"/>
</dbReference>
<feature type="domain" description="Radical SAM core" evidence="9">
    <location>
        <begin position="20"/>
        <end position="219"/>
    </location>
</feature>
<organism evidence="10 11">
    <name type="scientific">Buchnera aphidicola</name>
    <name type="common">Aphis nerii</name>
    <dbReference type="NCBI Taxonomy" id="1241835"/>
    <lineage>
        <taxon>Bacteria</taxon>
        <taxon>Pseudomonadati</taxon>
        <taxon>Pseudomonadota</taxon>
        <taxon>Gammaproteobacteria</taxon>
        <taxon>Enterobacterales</taxon>
        <taxon>Erwiniaceae</taxon>
        <taxon>Buchnera</taxon>
    </lineage>
</organism>
<comment type="caution">
    <text evidence="8">Lacks conserved residue(s) required for the propagation of feature annotation.</text>
</comment>
<dbReference type="Pfam" id="PF04055">
    <property type="entry name" value="Radical_SAM"/>
    <property type="match status" value="1"/>
</dbReference>
<feature type="binding site" evidence="8">
    <location>
        <position position="42"/>
    </location>
    <ligand>
        <name>Mg(2+)</name>
        <dbReference type="ChEBI" id="CHEBI:18420"/>
    </ligand>
</feature>
<feature type="binding site" evidence="8">
    <location>
        <begin position="39"/>
        <end position="41"/>
    </location>
    <ligand>
        <name>S-adenosyl-L-methionine</name>
        <dbReference type="ChEBI" id="CHEBI:59789"/>
    </ligand>
</feature>
<feature type="binding site" evidence="8">
    <location>
        <position position="92"/>
    </location>
    <ligand>
        <name>substrate</name>
    </ligand>
</feature>
<dbReference type="OrthoDB" id="9792276at2"/>
<sequence length="219" mass="25675">MTMYYPVNEIFQSIQGEGYYTGTPSIFIRLQGCPVHCNWCDTKYTWICSDKDRTSVEEVINKNQISKKWSFIYIKDILKIFKKWTAKHVVITGGEPCLYDLVNLTTKLEKSGYHCQVETSGIKNIKCSLNTWITISPKKNKRPTHESIIRSNEIKFPILKKEDILYIYDILSNIKDNKKRIICLQPVNQNKEALSICIDLCTKKNWRLSIQLHKYLKIE</sequence>
<keyword evidence="5 8" id="KW-0408">Iron</keyword>
<reference evidence="10 11" key="1">
    <citation type="submission" date="2018-12" db="EMBL/GenBank/DDBJ databases">
        <authorList>
            <person name="Chong R.A."/>
        </authorList>
    </citation>
    <scope>NUCLEOTIDE SEQUENCE [LARGE SCALE GENOMIC DNA]</scope>
    <source>
        <strain evidence="10 11">Ane</strain>
    </source>
</reference>
<comment type="cofactor">
    <cofactor evidence="8">
        <name>S-adenosyl-L-methionine</name>
        <dbReference type="ChEBI" id="CHEBI:59789"/>
    </cofactor>
    <text evidence="8">Binds 1 S-adenosyl-L-methionine per subunit.</text>
</comment>
<evidence type="ECO:0000256" key="4">
    <source>
        <dbReference type="ARBA" id="ARBA00022842"/>
    </source>
</evidence>
<feature type="binding site" evidence="8">
    <location>
        <position position="40"/>
    </location>
    <ligand>
        <name>[4Fe-4S] cluster</name>
        <dbReference type="ChEBI" id="CHEBI:49883"/>
        <note>4Fe-4S-S-AdoMet</note>
    </ligand>
</feature>
<evidence type="ECO:0000313" key="10">
    <source>
        <dbReference type="EMBL" id="QCI19128.1"/>
    </source>
</evidence>
<dbReference type="SFLD" id="SFLDS00029">
    <property type="entry name" value="Radical_SAM"/>
    <property type="match status" value="1"/>
</dbReference>
<proteinExistence type="inferred from homology"/>
<dbReference type="InterPro" id="IPR058240">
    <property type="entry name" value="rSAM_sf"/>
</dbReference>
<evidence type="ECO:0000256" key="6">
    <source>
        <dbReference type="ARBA" id="ARBA00023014"/>
    </source>
</evidence>
<evidence type="ECO:0000256" key="3">
    <source>
        <dbReference type="ARBA" id="ARBA00022723"/>
    </source>
</evidence>
<evidence type="ECO:0000256" key="2">
    <source>
        <dbReference type="ARBA" id="ARBA00022691"/>
    </source>
</evidence>
<comment type="cofactor">
    <cofactor evidence="8">
        <name>[4Fe-4S] cluster</name>
        <dbReference type="ChEBI" id="CHEBI:49883"/>
    </cofactor>
    <text evidence="8">Binds 1 [4Fe-4S] cluster. The cluster is coordinated with 3 cysteines and an exchangeable S-adenosyl-L-methionine.</text>
</comment>
<dbReference type="AlphaFoldDB" id="A0A4D6XXA6"/>
<dbReference type="GO" id="GO:0008616">
    <property type="term" value="P:tRNA queuosine(34) biosynthetic process"/>
    <property type="evidence" value="ECO:0007669"/>
    <property type="project" value="UniProtKB-UniRule"/>
</dbReference>
<feature type="binding site" evidence="8">
    <location>
        <position position="94"/>
    </location>
    <ligand>
        <name>S-adenosyl-L-methionine</name>
        <dbReference type="ChEBI" id="CHEBI:59789"/>
    </ligand>
</feature>
<keyword evidence="1 8" id="KW-0004">4Fe-4S</keyword>
<dbReference type="GO" id="GO:1904047">
    <property type="term" value="F:S-adenosyl-L-methionine binding"/>
    <property type="evidence" value="ECO:0007669"/>
    <property type="project" value="UniProtKB-UniRule"/>
</dbReference>
<dbReference type="Gene3D" id="3.20.20.70">
    <property type="entry name" value="Aldolase class I"/>
    <property type="match status" value="1"/>
</dbReference>
<feature type="binding site" evidence="8">
    <location>
        <position position="37"/>
    </location>
    <ligand>
        <name>[4Fe-4S] cluster</name>
        <dbReference type="ChEBI" id="CHEBI:49883"/>
        <note>4Fe-4S-S-AdoMet</note>
    </ligand>
</feature>
<dbReference type="InterPro" id="IPR013785">
    <property type="entry name" value="Aldolase_TIM"/>
</dbReference>
<dbReference type="UniPathway" id="UPA00391"/>
<keyword evidence="3 8" id="KW-0479">Metal-binding</keyword>
<dbReference type="PANTHER" id="PTHR42836">
    <property type="entry name" value="7-CARBOXY-7-DEAZAGUANINE SYNTHASE"/>
    <property type="match status" value="1"/>
</dbReference>
<comment type="similarity">
    <text evidence="8">Belongs to the radical SAM superfamily. 7-carboxy-7-deazaguanine synthase family.</text>
</comment>
<evidence type="ECO:0000313" key="11">
    <source>
        <dbReference type="Proteomes" id="UP000298791"/>
    </source>
</evidence>
<dbReference type="GO" id="GO:0051539">
    <property type="term" value="F:4 iron, 4 sulfur cluster binding"/>
    <property type="evidence" value="ECO:0007669"/>
    <property type="project" value="UniProtKB-UniRule"/>
</dbReference>
<dbReference type="InterPro" id="IPR027609">
    <property type="entry name" value="rSAM_QueE_proteobac"/>
</dbReference>
<evidence type="ECO:0000256" key="5">
    <source>
        <dbReference type="ARBA" id="ARBA00023004"/>
    </source>
</evidence>
<evidence type="ECO:0000256" key="8">
    <source>
        <dbReference type="HAMAP-Rule" id="MF_00917"/>
    </source>
</evidence>
<feature type="binding site" evidence="8">
    <location>
        <position position="29"/>
    </location>
    <ligand>
        <name>substrate</name>
    </ligand>
</feature>
<keyword evidence="2 8" id="KW-0949">S-adenosyl-L-methionine</keyword>
<dbReference type="EMBL" id="CP034885">
    <property type="protein sequence ID" value="QCI19128.1"/>
    <property type="molecule type" value="Genomic_DNA"/>
</dbReference>